<feature type="domain" description="PilZ" evidence="2">
    <location>
        <begin position="228"/>
        <end position="322"/>
    </location>
</feature>
<reference evidence="3 4" key="1">
    <citation type="submission" date="2014-04" db="EMBL/GenBank/DDBJ databases">
        <title>Genome assembly of Hyalangium minutum DSM 14724.</title>
        <authorList>
            <person name="Sharma G."/>
            <person name="Subramanian S."/>
        </authorList>
    </citation>
    <scope>NUCLEOTIDE SEQUENCE [LARGE SCALE GENOMIC DNA]</scope>
    <source>
        <strain evidence="3 4">DSM 14724</strain>
    </source>
</reference>
<name>A0A085W993_9BACT</name>
<dbReference type="OrthoDB" id="5523213at2"/>
<comment type="caution">
    <text evidence="3">The sequence shown here is derived from an EMBL/GenBank/DDBJ whole genome shotgun (WGS) entry which is preliminary data.</text>
</comment>
<dbReference type="InterPro" id="IPR036869">
    <property type="entry name" value="J_dom_sf"/>
</dbReference>
<protein>
    <recommendedName>
        <fullName evidence="2">PilZ domain-containing protein</fullName>
    </recommendedName>
</protein>
<dbReference type="GO" id="GO:0035438">
    <property type="term" value="F:cyclic-di-GMP binding"/>
    <property type="evidence" value="ECO:0007669"/>
    <property type="project" value="InterPro"/>
</dbReference>
<dbReference type="Gene3D" id="2.40.10.220">
    <property type="entry name" value="predicted glycosyltransferase like domains"/>
    <property type="match status" value="1"/>
</dbReference>
<dbReference type="NCBIfam" id="TIGR02266">
    <property type="entry name" value="gmx_TIGR02266"/>
    <property type="match status" value="1"/>
</dbReference>
<evidence type="ECO:0000259" key="2">
    <source>
        <dbReference type="Pfam" id="PF07238"/>
    </source>
</evidence>
<organism evidence="3 4">
    <name type="scientific">Hyalangium minutum</name>
    <dbReference type="NCBI Taxonomy" id="394096"/>
    <lineage>
        <taxon>Bacteria</taxon>
        <taxon>Pseudomonadati</taxon>
        <taxon>Myxococcota</taxon>
        <taxon>Myxococcia</taxon>
        <taxon>Myxococcales</taxon>
        <taxon>Cystobacterineae</taxon>
        <taxon>Archangiaceae</taxon>
        <taxon>Hyalangium</taxon>
    </lineage>
</organism>
<dbReference type="EMBL" id="JMCB01000014">
    <property type="protein sequence ID" value="KFE64256.1"/>
    <property type="molecule type" value="Genomic_DNA"/>
</dbReference>
<dbReference type="Gene3D" id="1.10.287.110">
    <property type="entry name" value="DnaJ domain"/>
    <property type="match status" value="1"/>
</dbReference>
<dbReference type="STRING" id="394096.DB31_2050"/>
<proteinExistence type="predicted"/>
<keyword evidence="4" id="KW-1185">Reference proteome</keyword>
<feature type="region of interest" description="Disordered" evidence="1">
    <location>
        <begin position="144"/>
        <end position="178"/>
    </location>
</feature>
<dbReference type="InterPro" id="IPR009875">
    <property type="entry name" value="PilZ_domain"/>
</dbReference>
<dbReference type="AlphaFoldDB" id="A0A085W993"/>
<evidence type="ECO:0000313" key="4">
    <source>
        <dbReference type="Proteomes" id="UP000028725"/>
    </source>
</evidence>
<evidence type="ECO:0000256" key="1">
    <source>
        <dbReference type="SAM" id="MobiDB-lite"/>
    </source>
</evidence>
<dbReference type="InterPro" id="IPR011752">
    <property type="entry name" value="PilV_Myxo-type"/>
</dbReference>
<dbReference type="SUPFAM" id="SSF141371">
    <property type="entry name" value="PilZ domain-like"/>
    <property type="match status" value="1"/>
</dbReference>
<evidence type="ECO:0000313" key="3">
    <source>
        <dbReference type="EMBL" id="KFE64256.1"/>
    </source>
</evidence>
<dbReference type="Pfam" id="PF07238">
    <property type="entry name" value="PilZ"/>
    <property type="match status" value="1"/>
</dbReference>
<dbReference type="SUPFAM" id="SSF46565">
    <property type="entry name" value="Chaperone J-domain"/>
    <property type="match status" value="1"/>
</dbReference>
<gene>
    <name evidence="3" type="ORF">DB31_2050</name>
</gene>
<dbReference type="RefSeq" id="WP_044194249.1">
    <property type="nucleotide sequence ID" value="NZ_JMCB01000014.1"/>
</dbReference>
<dbReference type="Proteomes" id="UP000028725">
    <property type="component" value="Unassembled WGS sequence"/>
</dbReference>
<sequence length="331" mass="36629">MTVNYWIGDSVGRVLGPLTLQALRDLVGSGRLKAVVKASRDGSTWFPIQELAEVRDLLSTVKLPTEKELAEKIRLQLRQLQTLKTPREVFGLAPGASLDEVRLAFFKHAKRYSPEHLAADAAPELRRASQEMFDFLSQKMREAESVRPAPQGTPARGTTPVPIRPAPQLTPARGTTPVPLRPVPPGSTAPFNPASPMATPVRKQVAAPTYSSEEFVGLQLRNQNDQVHADIHVTDRNLGMFTEHRMINLSSGGLFINTRRPLKLGTKVRLTLHFAQPPRAIELRSAVIWEHALDDGKQPQGYGLGLAGLRQEEKTFLQEYVRAHYKPPATG</sequence>
<accession>A0A085W993</accession>